<dbReference type="EMBL" id="JAPHNI010001629">
    <property type="protein sequence ID" value="KAJ8105159.1"/>
    <property type="molecule type" value="Genomic_DNA"/>
</dbReference>
<evidence type="ECO:0000313" key="1">
    <source>
        <dbReference type="EMBL" id="KAJ8105159.1"/>
    </source>
</evidence>
<dbReference type="Proteomes" id="UP001153331">
    <property type="component" value="Unassembled WGS sequence"/>
</dbReference>
<proteinExistence type="predicted"/>
<gene>
    <name evidence="1" type="ORF">OPT61_g10348</name>
</gene>
<sequence length="477" mass="52146">MRPLTTRAALLRRAPATPALRIPPPPQCRFSSTKASATEKLSPRWLSGVRARIGKCIMFGIDDAQTSEAGSILQEVSSDWRELLAGSEGFLTGREYRGLYRQEVVWGEMVRQHGECTPRQIEDADAAKGHVNNVMYNRYAESARVNWTLNFAAQDPEHKKAWLELMSPKSVGLILRSIKTDYKFPMKWPDRITVLHKLRNRPEQGADHFILDVLILSEAHRRAAARCIEDIVVYDYRSAKKSPLPPFMIDKFKTVFELQEQAKEKNSSRLHAGEMASPPVSWRGGMRKGRRRWKCSDQIARPRESHAAAASAAEAPQPRAATGCRADTEQRRADQSRQSRPEQTQQTLRAVAVQPGRQRITDVLAWLQAAGSPKTAGSAAQRAPASADSFFGSVAARAPTVRADGRRSSLLGGSSAGADLPAARGDGAESCCSAGCAATASSTEQRSAAPGVHAGWTAVSGQARRARQASAAAKVRF</sequence>
<organism evidence="1 2">
    <name type="scientific">Boeremia exigua</name>
    <dbReference type="NCBI Taxonomy" id="749465"/>
    <lineage>
        <taxon>Eukaryota</taxon>
        <taxon>Fungi</taxon>
        <taxon>Dikarya</taxon>
        <taxon>Ascomycota</taxon>
        <taxon>Pezizomycotina</taxon>
        <taxon>Dothideomycetes</taxon>
        <taxon>Pleosporomycetidae</taxon>
        <taxon>Pleosporales</taxon>
        <taxon>Pleosporineae</taxon>
        <taxon>Didymellaceae</taxon>
        <taxon>Boeremia</taxon>
    </lineage>
</organism>
<comment type="caution">
    <text evidence="1">The sequence shown here is derived from an EMBL/GenBank/DDBJ whole genome shotgun (WGS) entry which is preliminary data.</text>
</comment>
<protein>
    <submittedName>
        <fullName evidence="1">Uncharacterized protein</fullName>
    </submittedName>
</protein>
<evidence type="ECO:0000313" key="2">
    <source>
        <dbReference type="Proteomes" id="UP001153331"/>
    </source>
</evidence>
<reference evidence="1" key="1">
    <citation type="submission" date="2022-11" db="EMBL/GenBank/DDBJ databases">
        <title>Genome Sequence of Boeremia exigua.</title>
        <authorList>
            <person name="Buettner E."/>
        </authorList>
    </citation>
    <scope>NUCLEOTIDE SEQUENCE</scope>
    <source>
        <strain evidence="1">CU02</strain>
    </source>
</reference>
<name>A0ACC2HQA4_9PLEO</name>
<accession>A0ACC2HQA4</accession>
<keyword evidence="2" id="KW-1185">Reference proteome</keyword>